<accession>A0ABM8SB82</accession>
<protein>
    <submittedName>
        <fullName evidence="1">Insertion element ISR1 uncharacterized 10 kDa protein A3</fullName>
    </submittedName>
</protein>
<organism evidence="1 2">
    <name type="scientific">Nitrospira defluvii</name>
    <dbReference type="NCBI Taxonomy" id="330214"/>
    <lineage>
        <taxon>Bacteria</taxon>
        <taxon>Pseudomonadati</taxon>
        <taxon>Nitrospirota</taxon>
        <taxon>Nitrospiria</taxon>
        <taxon>Nitrospirales</taxon>
        <taxon>Nitrospiraceae</taxon>
        <taxon>Nitrospira</taxon>
    </lineage>
</organism>
<dbReference type="InterPro" id="IPR009057">
    <property type="entry name" value="Homeodomain-like_sf"/>
</dbReference>
<dbReference type="PANTHER" id="PTHR33609:SF1">
    <property type="entry name" value="TRANSPOSASE"/>
    <property type="match status" value="1"/>
</dbReference>
<dbReference type="EMBL" id="CAJNBJ010000020">
    <property type="protein sequence ID" value="CAE6799164.1"/>
    <property type="molecule type" value="Genomic_DNA"/>
</dbReference>
<evidence type="ECO:0000313" key="1">
    <source>
        <dbReference type="EMBL" id="CAE6799164.1"/>
    </source>
</evidence>
<name>A0ABM8SB82_9BACT</name>
<dbReference type="Pfam" id="PF01527">
    <property type="entry name" value="HTH_Tnp_1"/>
    <property type="match status" value="1"/>
</dbReference>
<dbReference type="PANTHER" id="PTHR33609">
    <property type="entry name" value="LOW CALCIUM RESPONSE LOCUS PROTEIN S"/>
    <property type="match status" value="1"/>
</dbReference>
<reference evidence="1 2" key="1">
    <citation type="submission" date="2021-02" db="EMBL/GenBank/DDBJ databases">
        <authorList>
            <person name="Han P."/>
        </authorList>
    </citation>
    <scope>NUCLEOTIDE SEQUENCE [LARGE SCALE GENOMIC DNA]</scope>
    <source>
        <strain evidence="1">Candidatus Nitrospira sp. ZN2</strain>
    </source>
</reference>
<comment type="caution">
    <text evidence="1">The sequence shown here is derived from an EMBL/GenBank/DDBJ whole genome shotgun (WGS) entry which is preliminary data.</text>
</comment>
<dbReference type="InterPro" id="IPR052546">
    <property type="entry name" value="Transposase_8_domain"/>
</dbReference>
<gene>
    <name evidence="1" type="ORF">NSPZN2_70241</name>
</gene>
<dbReference type="InterPro" id="IPR002514">
    <property type="entry name" value="Transposase_8"/>
</dbReference>
<keyword evidence="2" id="KW-1185">Reference proteome</keyword>
<dbReference type="SUPFAM" id="SSF46689">
    <property type="entry name" value="Homeodomain-like"/>
    <property type="match status" value="1"/>
</dbReference>
<proteinExistence type="predicted"/>
<evidence type="ECO:0000313" key="2">
    <source>
        <dbReference type="Proteomes" id="UP000675880"/>
    </source>
</evidence>
<sequence length="90" mass="10603">MGRRRGHTEEQVLATLRHVESGTTVAEICREVGISEQTFYVWKRKYAGLGLSELRELRQLREENTKLKRLLADLSLDRHMLQEIVRKKKL</sequence>
<dbReference type="Gene3D" id="1.10.10.60">
    <property type="entry name" value="Homeodomain-like"/>
    <property type="match status" value="1"/>
</dbReference>
<dbReference type="Proteomes" id="UP000675880">
    <property type="component" value="Unassembled WGS sequence"/>
</dbReference>